<evidence type="ECO:0000313" key="2">
    <source>
        <dbReference type="EMBL" id="UOE44667.1"/>
    </source>
</evidence>
<dbReference type="EMBL" id="CP094528">
    <property type="protein sequence ID" value="UOE44667.1"/>
    <property type="molecule type" value="Genomic_DNA"/>
</dbReference>
<evidence type="ECO:0000313" key="3">
    <source>
        <dbReference type="Proteomes" id="UP000832097"/>
    </source>
</evidence>
<evidence type="ECO:0008006" key="4">
    <source>
        <dbReference type="Google" id="ProtNLM"/>
    </source>
</evidence>
<protein>
    <recommendedName>
        <fullName evidence="4">Multidrug transporter</fullName>
    </recommendedName>
</protein>
<feature type="compositionally biased region" description="Acidic residues" evidence="1">
    <location>
        <begin position="13"/>
        <end position="44"/>
    </location>
</feature>
<dbReference type="Proteomes" id="UP000832097">
    <property type="component" value="Chromosome"/>
</dbReference>
<sequence>MDDRAGAGGGVAPDDDFTVAQDTEFDEAEPAENDDERPIDDALVDEVPGIDAERRVDLRDDRQPAPDVEE</sequence>
<organism evidence="2 3">
    <name type="scientific">Agromyces larvae</name>
    <dbReference type="NCBI Taxonomy" id="2929802"/>
    <lineage>
        <taxon>Bacteria</taxon>
        <taxon>Bacillati</taxon>
        <taxon>Actinomycetota</taxon>
        <taxon>Actinomycetes</taxon>
        <taxon>Micrococcales</taxon>
        <taxon>Microbacteriaceae</taxon>
        <taxon>Agromyces</taxon>
    </lineage>
</organism>
<keyword evidence="3" id="KW-1185">Reference proteome</keyword>
<proteinExistence type="predicted"/>
<dbReference type="RefSeq" id="WP_243556653.1">
    <property type="nucleotide sequence ID" value="NZ_CP094528.1"/>
</dbReference>
<feature type="compositionally biased region" description="Gly residues" evidence="1">
    <location>
        <begin position="1"/>
        <end position="11"/>
    </location>
</feature>
<gene>
    <name evidence="2" type="ORF">MTO99_02420</name>
</gene>
<accession>A0ABY4BZL6</accession>
<feature type="region of interest" description="Disordered" evidence="1">
    <location>
        <begin position="1"/>
        <end position="70"/>
    </location>
</feature>
<evidence type="ECO:0000256" key="1">
    <source>
        <dbReference type="SAM" id="MobiDB-lite"/>
    </source>
</evidence>
<reference evidence="2 3" key="1">
    <citation type="submission" date="2022-03" db="EMBL/GenBank/DDBJ databases">
        <title>Mucilaginibacter sp. isolated from the gut of Protaetia brevitarsis seulensis larvae.</title>
        <authorList>
            <person name="Won M."/>
            <person name="Kim S.-J."/>
            <person name="Kwon S.-W."/>
        </authorList>
    </citation>
    <scope>NUCLEOTIDE SEQUENCE [LARGE SCALE GENOMIC DNA]</scope>
    <source>
        <strain evidence="2 3">CFWR-12</strain>
    </source>
</reference>
<feature type="compositionally biased region" description="Basic and acidic residues" evidence="1">
    <location>
        <begin position="51"/>
        <end position="64"/>
    </location>
</feature>
<name>A0ABY4BZL6_9MICO</name>